<evidence type="ECO:0000256" key="6">
    <source>
        <dbReference type="ARBA" id="ARBA00023316"/>
    </source>
</evidence>
<keyword evidence="3" id="KW-0808">Transferase</keyword>
<dbReference type="PANTHER" id="PTHR38589">
    <property type="entry name" value="BLR0621 PROTEIN"/>
    <property type="match status" value="1"/>
</dbReference>
<evidence type="ECO:0000256" key="4">
    <source>
        <dbReference type="ARBA" id="ARBA00022960"/>
    </source>
</evidence>
<evidence type="ECO:0000256" key="1">
    <source>
        <dbReference type="ARBA" id="ARBA00004752"/>
    </source>
</evidence>
<comment type="similarity">
    <text evidence="2">Belongs to the YkuD family.</text>
</comment>
<accession>A0A562NNQ9</accession>
<feature type="domain" description="L,D-TPase catalytic" evidence="8">
    <location>
        <begin position="1"/>
        <end position="164"/>
    </location>
</feature>
<dbReference type="Pfam" id="PF03734">
    <property type="entry name" value="YkuD"/>
    <property type="match status" value="1"/>
</dbReference>
<gene>
    <name evidence="9" type="ORF">IQ24_02189</name>
</gene>
<keyword evidence="6 7" id="KW-0961">Cell wall biogenesis/degradation</keyword>
<dbReference type="Proteomes" id="UP000316225">
    <property type="component" value="Unassembled WGS sequence"/>
</dbReference>
<evidence type="ECO:0000313" key="10">
    <source>
        <dbReference type="Proteomes" id="UP000316225"/>
    </source>
</evidence>
<evidence type="ECO:0000259" key="8">
    <source>
        <dbReference type="PROSITE" id="PS52029"/>
    </source>
</evidence>
<comment type="pathway">
    <text evidence="1 7">Cell wall biogenesis; peptidoglycan biosynthesis.</text>
</comment>
<name>A0A562NNQ9_9RHOB</name>
<dbReference type="GO" id="GO:0009252">
    <property type="term" value="P:peptidoglycan biosynthetic process"/>
    <property type="evidence" value="ECO:0007669"/>
    <property type="project" value="UniProtKB-UniPathway"/>
</dbReference>
<organism evidence="9 10">
    <name type="scientific">Paracoccus sulfuroxidans</name>
    <dbReference type="NCBI Taxonomy" id="384678"/>
    <lineage>
        <taxon>Bacteria</taxon>
        <taxon>Pseudomonadati</taxon>
        <taxon>Pseudomonadota</taxon>
        <taxon>Alphaproteobacteria</taxon>
        <taxon>Rhodobacterales</taxon>
        <taxon>Paracoccaceae</taxon>
        <taxon>Paracoccus</taxon>
    </lineage>
</organism>
<dbReference type="UniPathway" id="UPA00219"/>
<dbReference type="PANTHER" id="PTHR38589:SF1">
    <property type="entry name" value="BLR0621 PROTEIN"/>
    <property type="match status" value="1"/>
</dbReference>
<evidence type="ECO:0000256" key="7">
    <source>
        <dbReference type="PROSITE-ProRule" id="PRU01373"/>
    </source>
</evidence>
<dbReference type="SUPFAM" id="SSF141523">
    <property type="entry name" value="L,D-transpeptidase catalytic domain-like"/>
    <property type="match status" value="1"/>
</dbReference>
<evidence type="ECO:0000256" key="3">
    <source>
        <dbReference type="ARBA" id="ARBA00022679"/>
    </source>
</evidence>
<dbReference type="GO" id="GO:0008360">
    <property type="term" value="P:regulation of cell shape"/>
    <property type="evidence" value="ECO:0007669"/>
    <property type="project" value="UniProtKB-UniRule"/>
</dbReference>
<proteinExistence type="inferred from homology"/>
<dbReference type="InterPro" id="IPR038063">
    <property type="entry name" value="Transpep_catalytic_dom"/>
</dbReference>
<dbReference type="GO" id="GO:0004180">
    <property type="term" value="F:carboxypeptidase activity"/>
    <property type="evidence" value="ECO:0007669"/>
    <property type="project" value="UniProtKB-ARBA"/>
</dbReference>
<dbReference type="EMBL" id="VLKU01000006">
    <property type="protein sequence ID" value="TWI33825.1"/>
    <property type="molecule type" value="Genomic_DNA"/>
</dbReference>
<dbReference type="CDD" id="cd16913">
    <property type="entry name" value="YkuD_like"/>
    <property type="match status" value="1"/>
</dbReference>
<keyword evidence="4 7" id="KW-0133">Cell shape</keyword>
<feature type="active site" description="Proton donor/acceptor" evidence="7">
    <location>
        <position position="128"/>
    </location>
</feature>
<sequence length="183" mass="19995">MSIADLVLTPMGLRFGGRVLPCSVGRGGISDQKREGDGATPLGEHRIVGLLYRPDRVLKPALWARPILPGDLWCDASGHADYNLAVRAPFAASHEDMRRPDPLYDIVLITDWNWPKAMPGKGSAIFLHQWRRPGFPTAGCIAFSRADLIWLAGRVAPGARLIVPDLPRHAPRRVGAPGDGRKD</sequence>
<evidence type="ECO:0000313" key="9">
    <source>
        <dbReference type="EMBL" id="TWI33825.1"/>
    </source>
</evidence>
<comment type="caution">
    <text evidence="9">The sequence shown here is derived from an EMBL/GenBank/DDBJ whole genome shotgun (WGS) entry which is preliminary data.</text>
</comment>
<keyword evidence="5 7" id="KW-0573">Peptidoglycan synthesis</keyword>
<evidence type="ECO:0000256" key="5">
    <source>
        <dbReference type="ARBA" id="ARBA00022984"/>
    </source>
</evidence>
<evidence type="ECO:0000256" key="2">
    <source>
        <dbReference type="ARBA" id="ARBA00005992"/>
    </source>
</evidence>
<keyword evidence="10" id="KW-1185">Reference proteome</keyword>
<protein>
    <submittedName>
        <fullName evidence="9">L,D-transpeptidase-like protein</fullName>
    </submittedName>
</protein>
<dbReference type="PROSITE" id="PS52029">
    <property type="entry name" value="LD_TPASE"/>
    <property type="match status" value="1"/>
</dbReference>
<dbReference type="GO" id="GO:0016740">
    <property type="term" value="F:transferase activity"/>
    <property type="evidence" value="ECO:0007669"/>
    <property type="project" value="UniProtKB-KW"/>
</dbReference>
<dbReference type="GO" id="GO:0071555">
    <property type="term" value="P:cell wall organization"/>
    <property type="evidence" value="ECO:0007669"/>
    <property type="project" value="UniProtKB-UniRule"/>
</dbReference>
<dbReference type="AlphaFoldDB" id="A0A562NNQ9"/>
<dbReference type="RefSeq" id="WP_242008083.1">
    <property type="nucleotide sequence ID" value="NZ_VLKU01000006.1"/>
</dbReference>
<reference evidence="9 10" key="1">
    <citation type="journal article" date="2015" name="Stand. Genomic Sci.">
        <title>Genomic Encyclopedia of Bacterial and Archaeal Type Strains, Phase III: the genomes of soil and plant-associated and newly described type strains.</title>
        <authorList>
            <person name="Whitman W.B."/>
            <person name="Woyke T."/>
            <person name="Klenk H.P."/>
            <person name="Zhou Y."/>
            <person name="Lilburn T.G."/>
            <person name="Beck B.J."/>
            <person name="De Vos P."/>
            <person name="Vandamme P."/>
            <person name="Eisen J.A."/>
            <person name="Garrity G."/>
            <person name="Hugenholtz P."/>
            <person name="Kyrpides N.C."/>
        </authorList>
    </citation>
    <scope>NUCLEOTIDE SEQUENCE [LARGE SCALE GENOMIC DNA]</scope>
    <source>
        <strain evidence="9 10">CGMCC 1.5364</strain>
    </source>
</reference>
<dbReference type="InterPro" id="IPR005490">
    <property type="entry name" value="LD_TPept_cat_dom"/>
</dbReference>
<feature type="active site" description="Nucleophile" evidence="7">
    <location>
        <position position="140"/>
    </location>
</feature>